<sequence>MEMDDKFHPNMALQQILGQAEAFLLCVFACLLEVSIAFCVDLNAEMDECARVNRFPRLSSKRRGFDFGFGSLNDTEYMCRTKFHIKIIQCVKERCEATFRSSSGPEFMKVMWSHTLNTRRSERAAAYICRQHNLRIENN</sequence>
<accession>A0A0R3U799</accession>
<dbReference type="AlphaFoldDB" id="A0A0R3U799"/>
<protein>
    <submittedName>
        <fullName evidence="1">Uncharacterized protein</fullName>
    </submittedName>
</protein>
<dbReference type="OrthoDB" id="6258785at2759"/>
<evidence type="ECO:0000313" key="1">
    <source>
        <dbReference type="EMBL" id="VDD76692.1"/>
    </source>
</evidence>
<dbReference type="EMBL" id="UXSR01000476">
    <property type="protein sequence ID" value="VDD76692.1"/>
    <property type="molecule type" value="Genomic_DNA"/>
</dbReference>
<reference evidence="1 2" key="1">
    <citation type="submission" date="2018-10" db="EMBL/GenBank/DDBJ databases">
        <authorList>
            <consortium name="Pathogen Informatics"/>
        </authorList>
    </citation>
    <scope>NUCLEOTIDE SEQUENCE [LARGE SCALE GENOMIC DNA]</scope>
</reference>
<organism evidence="1 2">
    <name type="scientific">Mesocestoides corti</name>
    <name type="common">Flatworm</name>
    <dbReference type="NCBI Taxonomy" id="53468"/>
    <lineage>
        <taxon>Eukaryota</taxon>
        <taxon>Metazoa</taxon>
        <taxon>Spiralia</taxon>
        <taxon>Lophotrochozoa</taxon>
        <taxon>Platyhelminthes</taxon>
        <taxon>Cestoda</taxon>
        <taxon>Eucestoda</taxon>
        <taxon>Cyclophyllidea</taxon>
        <taxon>Mesocestoididae</taxon>
        <taxon>Mesocestoides</taxon>
    </lineage>
</organism>
<name>A0A0R3U799_MESCO</name>
<proteinExistence type="predicted"/>
<keyword evidence="2" id="KW-1185">Reference proteome</keyword>
<evidence type="ECO:0000313" key="2">
    <source>
        <dbReference type="Proteomes" id="UP000267029"/>
    </source>
</evidence>
<dbReference type="Proteomes" id="UP000267029">
    <property type="component" value="Unassembled WGS sequence"/>
</dbReference>
<gene>
    <name evidence="1" type="ORF">MCOS_LOCUS2695</name>
</gene>